<gene>
    <name evidence="1" type="ORF">J3E07_000782</name>
</gene>
<sequence length="90" mass="10588">MYPLVKKSGRTREYEVIDCQGSENAQVKIYSHDFKEVSIGNYVKNKFLVRDTELNELFILKTKNSQIFKGDILEIFFMNGEYQINKINSQ</sequence>
<protein>
    <submittedName>
        <fullName evidence="1">Uncharacterized protein</fullName>
    </submittedName>
</protein>
<name>A0A8J7RH25_METVO</name>
<dbReference type="OMA" id="CQGSENA"/>
<organism evidence="1 2">
    <name type="scientific">Methanococcus voltae</name>
    <dbReference type="NCBI Taxonomy" id="2188"/>
    <lineage>
        <taxon>Archaea</taxon>
        <taxon>Methanobacteriati</taxon>
        <taxon>Methanobacteriota</taxon>
        <taxon>Methanomada group</taxon>
        <taxon>Methanococci</taxon>
        <taxon>Methanococcales</taxon>
        <taxon>Methanococcaceae</taxon>
        <taxon>Methanococcus</taxon>
    </lineage>
</organism>
<dbReference type="Proteomes" id="UP000740329">
    <property type="component" value="Unassembled WGS sequence"/>
</dbReference>
<dbReference type="RefSeq" id="WP_013179684.1">
    <property type="nucleotide sequence ID" value="NZ_JAGGMV010000002.1"/>
</dbReference>
<proteinExistence type="predicted"/>
<dbReference type="EMBL" id="JAGGMV010000002">
    <property type="protein sequence ID" value="MBP2201370.1"/>
    <property type="molecule type" value="Genomic_DNA"/>
</dbReference>
<comment type="caution">
    <text evidence="1">The sequence shown here is derived from an EMBL/GenBank/DDBJ whole genome shotgun (WGS) entry which is preliminary data.</text>
</comment>
<dbReference type="AlphaFoldDB" id="A0A8J7RH25"/>
<evidence type="ECO:0000313" key="1">
    <source>
        <dbReference type="EMBL" id="MBP2201370.1"/>
    </source>
</evidence>
<evidence type="ECO:0000313" key="2">
    <source>
        <dbReference type="Proteomes" id="UP000740329"/>
    </source>
</evidence>
<reference evidence="1" key="1">
    <citation type="submission" date="2021-03" db="EMBL/GenBank/DDBJ databases">
        <title>Genomic Encyclopedia of Type Strains, Phase IV (KMG-V): Genome sequencing to study the core and pangenomes of soil and plant-associated prokaryotes.</title>
        <authorList>
            <person name="Whitman W."/>
        </authorList>
    </citation>
    <scope>NUCLEOTIDE SEQUENCE</scope>
    <source>
        <strain evidence="1">C4</strain>
    </source>
</reference>
<accession>A0A8J7RH25</accession>